<evidence type="ECO:0000313" key="10">
    <source>
        <dbReference type="EMBL" id="KKK17292.1"/>
    </source>
</evidence>
<evidence type="ECO:0000256" key="7">
    <source>
        <dbReference type="ARBA" id="ARBA00022790"/>
    </source>
</evidence>
<dbReference type="InterPro" id="IPR036388">
    <property type="entry name" value="WH-like_DNA-bd_sf"/>
</dbReference>
<dbReference type="InterPro" id="IPR000717">
    <property type="entry name" value="PCI_dom"/>
</dbReference>
<dbReference type="GO" id="GO:0008180">
    <property type="term" value="C:COP9 signalosome"/>
    <property type="evidence" value="ECO:0007669"/>
    <property type="project" value="UniProtKB-KW"/>
</dbReference>
<dbReference type="GO" id="GO:0005829">
    <property type="term" value="C:cytosol"/>
    <property type="evidence" value="ECO:0007669"/>
    <property type="project" value="TreeGrafter"/>
</dbReference>
<comment type="subunit">
    <text evidence="4">Component of the COP9 signalosome (CSN) complex.</text>
</comment>
<dbReference type="Gene3D" id="1.10.10.10">
    <property type="entry name" value="Winged helix-like DNA-binding domain superfamily/Winged helix DNA-binding domain"/>
    <property type="match status" value="1"/>
</dbReference>
<evidence type="ECO:0000313" key="11">
    <source>
        <dbReference type="Proteomes" id="UP000034947"/>
    </source>
</evidence>
<keyword evidence="8" id="KW-0539">Nucleus</keyword>
<keyword evidence="7" id="KW-0736">Signalosome</keyword>
<dbReference type="VEuPathDB" id="FungiDB:P175DRAFT_0469469"/>
<evidence type="ECO:0000256" key="6">
    <source>
        <dbReference type="ARBA" id="ARBA00022490"/>
    </source>
</evidence>
<evidence type="ECO:0000259" key="9">
    <source>
        <dbReference type="PROSITE" id="PS50250"/>
    </source>
</evidence>
<reference evidence="10 11" key="1">
    <citation type="submission" date="2015-02" db="EMBL/GenBank/DDBJ databases">
        <title>Draft Genome Sequences of Two Closely-Related Aflatoxigenic Aspergillus Species Obtained from the Cote d'Ivoire.</title>
        <authorList>
            <person name="Moore G.G."/>
            <person name="Beltz S.B."/>
            <person name="Mack B.M."/>
        </authorList>
    </citation>
    <scope>NUCLEOTIDE SEQUENCE [LARGE SCALE GENOMIC DNA]</scope>
    <source>
        <strain evidence="10 11">SRRC1432</strain>
    </source>
</reference>
<dbReference type="Pfam" id="PF01399">
    <property type="entry name" value="PCI"/>
    <property type="match status" value="1"/>
</dbReference>
<feature type="domain" description="PCI" evidence="9">
    <location>
        <begin position="194"/>
        <end position="374"/>
    </location>
</feature>
<dbReference type="AlphaFoldDB" id="A0A0F8X153"/>
<comment type="subcellular location">
    <subcellularLocation>
        <location evidence="2">Cytoplasm</location>
    </subcellularLocation>
    <subcellularLocation>
        <location evidence="1">Nucleus</location>
    </subcellularLocation>
</comment>
<comment type="similarity">
    <text evidence="3">Belongs to the CSN4 family.</text>
</comment>
<dbReference type="InterPro" id="IPR036390">
    <property type="entry name" value="WH_DNA-bd_sf"/>
</dbReference>
<evidence type="ECO:0000256" key="8">
    <source>
        <dbReference type="ARBA" id="ARBA00023242"/>
    </source>
</evidence>
<dbReference type="Proteomes" id="UP000034947">
    <property type="component" value="Unassembled WGS sequence"/>
</dbReference>
<evidence type="ECO:0000256" key="4">
    <source>
        <dbReference type="ARBA" id="ARBA00011098"/>
    </source>
</evidence>
<organism evidence="10 11">
    <name type="scientific">Aspergillus ochraceoroseus</name>
    <dbReference type="NCBI Taxonomy" id="138278"/>
    <lineage>
        <taxon>Eukaryota</taxon>
        <taxon>Fungi</taxon>
        <taxon>Dikarya</taxon>
        <taxon>Ascomycota</taxon>
        <taxon>Pezizomycotina</taxon>
        <taxon>Eurotiomycetes</taxon>
        <taxon>Eurotiomycetidae</taxon>
        <taxon>Eurotiales</taxon>
        <taxon>Aspergillaceae</taxon>
        <taxon>Aspergillus</taxon>
        <taxon>Aspergillus subgen. Nidulantes</taxon>
    </lineage>
</organism>
<dbReference type="OrthoDB" id="295656at2759"/>
<dbReference type="InterPro" id="IPR040134">
    <property type="entry name" value="PSMD12/CSN4"/>
</dbReference>
<evidence type="ECO:0000256" key="5">
    <source>
        <dbReference type="ARBA" id="ARBA00014881"/>
    </source>
</evidence>
<dbReference type="SUPFAM" id="SSF46785">
    <property type="entry name" value="Winged helix' DNA-binding domain"/>
    <property type="match status" value="1"/>
</dbReference>
<proteinExistence type="inferred from homology"/>
<dbReference type="EMBL" id="JYKN01002206">
    <property type="protein sequence ID" value="KKK17292.1"/>
    <property type="molecule type" value="Genomic_DNA"/>
</dbReference>
<keyword evidence="11" id="KW-1185">Reference proteome</keyword>
<dbReference type="PANTHER" id="PTHR10855">
    <property type="entry name" value="26S PROTEASOME NON-ATPASE REGULATORY SUBUNIT 12/COP9 SIGNALOSOME COMPLEX SUBUNIT 4"/>
    <property type="match status" value="1"/>
</dbReference>
<dbReference type="FunFam" id="1.10.10.10:FF:000190">
    <property type="entry name" value="COP9 signalosome complex subunit 4"/>
    <property type="match status" value="1"/>
</dbReference>
<evidence type="ECO:0000256" key="2">
    <source>
        <dbReference type="ARBA" id="ARBA00004496"/>
    </source>
</evidence>
<evidence type="ECO:0000256" key="3">
    <source>
        <dbReference type="ARBA" id="ARBA00010417"/>
    </source>
</evidence>
<sequence length="415" mass="45479">MASQKTISALAEIESSANPQNKLQLYNDLLSTTVSTTSEPQLANDLIYYLDSVLSEDISIVTARPILDSFIGVLQKLNAETQIKVGQHAVSLLQSRSTSVEEQDARIREILADAYEAEEEYAAAARALQGIHIDSSQRLVSDSAKVRLWIRIVRLYLEEDDTTSAESFLNRIKNLPSKIEDHELKLHFKLSQARILDARRRFLDASQEYFNVSLAAGVDESDRLQALAAAIRCAVLAPAGPQRSRTLATLYKDDRATSVEEFGILEKMFLDRLLNPEEVAAFSQRLAPHQLARTADGTTVLDKAVVEHNLVAASKLYENITTDALGVILGLKASGDLTAGEKAEAYAARMVEQGRLSGSIDQIDSVIYFESNTAAMGRHIRQWDAGVQGLSEGVERVAASIAEGFPDFAIAQTAQ</sequence>
<gene>
    <name evidence="10" type="ORF">AOCH_001804</name>
</gene>
<dbReference type="PROSITE" id="PS50250">
    <property type="entry name" value="PCI"/>
    <property type="match status" value="1"/>
</dbReference>
<name>A0A0F8X153_9EURO</name>
<evidence type="ECO:0000256" key="1">
    <source>
        <dbReference type="ARBA" id="ARBA00004123"/>
    </source>
</evidence>
<accession>A0A0F8X153</accession>
<dbReference type="InterPro" id="IPR054559">
    <property type="entry name" value="PSMD12-CSN4-like_N"/>
</dbReference>
<dbReference type="Pfam" id="PF22241">
    <property type="entry name" value="PSMD12-CSN4_N"/>
    <property type="match status" value="1"/>
</dbReference>
<keyword evidence="6" id="KW-0963">Cytoplasm</keyword>
<comment type="caution">
    <text evidence="10">The sequence shown here is derived from an EMBL/GenBank/DDBJ whole genome shotgun (WGS) entry which is preliminary data.</text>
</comment>
<protein>
    <recommendedName>
        <fullName evidence="5">COP9 signalosome complex subunit 4</fullName>
    </recommendedName>
</protein>
<dbReference type="PANTHER" id="PTHR10855:SF2">
    <property type="entry name" value="COP9 SIGNALOSOME COMPLEX SUBUNIT 4"/>
    <property type="match status" value="1"/>
</dbReference>